<evidence type="ECO:0008006" key="3">
    <source>
        <dbReference type="Google" id="ProtNLM"/>
    </source>
</evidence>
<dbReference type="Proteomes" id="UP000035656">
    <property type="component" value="Chromosome"/>
</dbReference>
<dbReference type="EMBL" id="CP011209">
    <property type="protein sequence ID" value="AKM78695.1"/>
    <property type="molecule type" value="Genomic_DNA"/>
</dbReference>
<evidence type="ECO:0000313" key="1">
    <source>
        <dbReference type="EMBL" id="AKM78695.1"/>
    </source>
</evidence>
<gene>
    <name evidence="1" type="ORF">UX70_C0001G1000</name>
</gene>
<evidence type="ECO:0000313" key="2">
    <source>
        <dbReference type="Proteomes" id="UP000035656"/>
    </source>
</evidence>
<protein>
    <recommendedName>
        <fullName evidence="3">DUF4177 domain-containing protein</fullName>
    </recommendedName>
</protein>
<dbReference type="KEGG" id="pwo:UX70_C0001G1000"/>
<dbReference type="AlphaFoldDB" id="A0A0G4ATR7"/>
<name>A0A0G4ATR7_9BACT</name>
<sequence>MKKWEYLLEEINVGSVSAMKSAQSRLDDLGEQGWELCGTVAQEYWLGRVIFKRELED</sequence>
<organism evidence="1 2">
    <name type="scientific">Candidatus Wolfebacteria bacterium GW2011_GWB1_47_1</name>
    <dbReference type="NCBI Taxonomy" id="1619007"/>
    <lineage>
        <taxon>Bacteria</taxon>
        <taxon>Candidatus Wolfeibacteriota</taxon>
    </lineage>
</organism>
<proteinExistence type="predicted"/>
<reference evidence="1 2" key="1">
    <citation type="journal article" date="2015" name="Nature">
        <title>rRNA introns, odd ribosomes, and small enigmatic genomes across a large radiation of phyla.</title>
        <authorList>
            <person name="Brown C.T."/>
            <person name="Hug L.A."/>
            <person name="Thomas B.C."/>
            <person name="Sharon I."/>
            <person name="Castelle C.J."/>
            <person name="Singh A."/>
            <person name="Wilkins M.J."/>
            <person name="Williams K.H."/>
            <person name="Banfield J.F."/>
        </authorList>
    </citation>
    <scope>NUCLEOTIDE SEQUENCE [LARGE SCALE GENOMIC DNA]</scope>
</reference>
<dbReference type="STRING" id="1619007.UX70_C0001G1000"/>
<accession>A0A0G4ATR7</accession>